<dbReference type="Pfam" id="PF02836">
    <property type="entry name" value="Glyco_hydro_2_C"/>
    <property type="match status" value="1"/>
</dbReference>
<dbReference type="PANTHER" id="PTHR46323:SF2">
    <property type="entry name" value="BETA-GALACTOSIDASE"/>
    <property type="match status" value="1"/>
</dbReference>
<dbReference type="GO" id="GO:0030246">
    <property type="term" value="F:carbohydrate binding"/>
    <property type="evidence" value="ECO:0007669"/>
    <property type="project" value="InterPro"/>
</dbReference>
<dbReference type="Gene3D" id="2.60.120.200">
    <property type="match status" value="1"/>
</dbReference>
<dbReference type="EC" id="3.2.1.23" evidence="3"/>
<dbReference type="InterPro" id="IPR036156">
    <property type="entry name" value="Beta-gal/glucu_dom_sf"/>
</dbReference>
<dbReference type="InterPro" id="IPR006104">
    <property type="entry name" value="Glyco_hydro_2_N"/>
</dbReference>
<dbReference type="Gene3D" id="2.70.98.10">
    <property type="match status" value="1"/>
</dbReference>
<dbReference type="InterPro" id="IPR006558">
    <property type="entry name" value="LamG-like"/>
</dbReference>
<dbReference type="Pfam" id="PF00703">
    <property type="entry name" value="Glyco_hydro_2"/>
    <property type="match status" value="1"/>
</dbReference>
<comment type="similarity">
    <text evidence="2">Belongs to the glycosyl hydrolase 2 family.</text>
</comment>
<dbReference type="InterPro" id="IPR011013">
    <property type="entry name" value="Gal_mutarotase_sf_dom"/>
</dbReference>
<dbReference type="InterPro" id="IPR006101">
    <property type="entry name" value="Glyco_hydro_2"/>
</dbReference>
<dbReference type="EMBL" id="JACHMH010000001">
    <property type="protein sequence ID" value="MBB4677517.1"/>
    <property type="molecule type" value="Genomic_DNA"/>
</dbReference>
<sequence length="1151" mass="127591">MAELPEKVPAGFSAADYDVRGWRTVRVPHTWQTDGLDHPIFRNIAEEIVPDTPPKVPRDINPTAAYAKDFTVPADFDGRRTVLRFEGTTSSYFVWVNGKRVGYDQGGYTPAEFDITDALRPGVNRLAVQVHRWAAGAYLEDVDQWRFAGIFRSVWLYSTPASFIRDLTVHTDLDENYRDARLDAAVELARKPVGSTGKHRVNATVHDAGGGVIASASGEADLTGETAKLTLSVPVSNPAKWTDETPNLHSLVLELLGPDGKVVHTTRETIGFRELSIKDKQLLVNGKRVLFKGVNRAETDPRHGRHVPRDKQLLDVQLMKKLHVNAVRTSHYPSDPHFYDLADQHGLWIDDEVDIETHSRDNCPSNCLADKPEWQDSFLERYIAMVQRDKNHPSVFMWDTGNEAGLGAAHYKMAEWTKKNAPGRPLYHQSNNPDGDAPYADVWGARYPDPNRLARHAERTTKPVIMGEYAHAQGNSLGNFREFWEVIRANPALQGGFIWDWAEQNLSLPLKLTPDSSANKITAHLNGMPELAEGRRGKAVSLSGLDDFVEVYRDRKLDLTGPLTLDAWVKPATQWRGDFTVIAKGDHQFALKMKDQRTLEFFVYSQGDWRFVHATVPADFYGNWHRVSGSYDGAMLRLYIDGREVGQKAWSGPVNNTVEQVNIGRNSELHEDHNGRMAHGLIDDARVYDRALSAEELAADPSGSAVLALNFDEAVDAGRYDSFGAHQSGADGLVDTDRRLQPETAQLAWAHQPLRFAYGDGNLRVSNEQQFAAVEGVRLEWRITEGSKEVRRSESPLRIEPGQTLSVPIPVVANPGDRERFLAVRVLRGGEVFAHDQFGLGGKVVPGAAPPPASGRPVIVDGMNQVVVGGNGFRYVVDKRTGTLSSMRVNGVELLKQGPKLNVWRAPIDNEVSSWHLAEADRWRAVGLDRLAATVESVSVRGNVIEVRSTVAAPGVADASFGQTVRYTVDGAGTISVGHDVQPRGRMRTLPYLPRIGLSFAVPQEFQRFSWYGREVESYSDRKEGSPVGVWQSTVDAEQRGYGKPQEHGNRTDTRWAVLTDGRSGGLMVAGANDVGVSRYDDLDRAEYPFQLRRNPGWTTVSAAFQASGVGDTPAELLKPYQVRADRDYSYTMMLRPLSRGEVATGLPAGS</sequence>
<evidence type="ECO:0000256" key="2">
    <source>
        <dbReference type="ARBA" id="ARBA00007401"/>
    </source>
</evidence>
<dbReference type="SMART" id="SM00560">
    <property type="entry name" value="LamGL"/>
    <property type="match status" value="1"/>
</dbReference>
<reference evidence="11 12" key="1">
    <citation type="submission" date="2020-08" db="EMBL/GenBank/DDBJ databases">
        <title>Sequencing the genomes of 1000 actinobacteria strains.</title>
        <authorList>
            <person name="Klenk H.-P."/>
        </authorList>
    </citation>
    <scope>NUCLEOTIDE SEQUENCE [LARGE SCALE GENOMIC DNA]</scope>
    <source>
        <strain evidence="11 12">DSM 44230</strain>
    </source>
</reference>
<keyword evidence="6" id="KW-1015">Disulfide bond</keyword>
<dbReference type="InterPro" id="IPR013320">
    <property type="entry name" value="ConA-like_dom_sf"/>
</dbReference>
<dbReference type="InterPro" id="IPR050347">
    <property type="entry name" value="Bact_Beta-galactosidase"/>
</dbReference>
<evidence type="ECO:0000313" key="12">
    <source>
        <dbReference type="Proteomes" id="UP000533598"/>
    </source>
</evidence>
<keyword evidence="12" id="KW-1185">Reference proteome</keyword>
<evidence type="ECO:0000256" key="1">
    <source>
        <dbReference type="ARBA" id="ARBA00001412"/>
    </source>
</evidence>
<dbReference type="SUPFAM" id="SSF51445">
    <property type="entry name" value="(Trans)glycosidases"/>
    <property type="match status" value="1"/>
</dbReference>
<dbReference type="Pfam" id="PF02929">
    <property type="entry name" value="Bgal_small_N"/>
    <property type="match status" value="1"/>
</dbReference>
<dbReference type="Proteomes" id="UP000533598">
    <property type="component" value="Unassembled WGS sequence"/>
</dbReference>
<dbReference type="Gene3D" id="2.60.120.260">
    <property type="entry name" value="Galactose-binding domain-like"/>
    <property type="match status" value="1"/>
</dbReference>
<protein>
    <recommendedName>
        <fullName evidence="3">beta-galactosidase</fullName>
        <ecNumber evidence="3">3.2.1.23</ecNumber>
    </recommendedName>
    <alternativeName>
        <fullName evidence="8">Lactase</fullName>
    </alternativeName>
</protein>
<evidence type="ECO:0000259" key="9">
    <source>
        <dbReference type="SMART" id="SM00560"/>
    </source>
</evidence>
<evidence type="ECO:0000256" key="8">
    <source>
        <dbReference type="ARBA" id="ARBA00032230"/>
    </source>
</evidence>
<proteinExistence type="inferred from homology"/>
<evidence type="ECO:0000259" key="10">
    <source>
        <dbReference type="SMART" id="SM01038"/>
    </source>
</evidence>
<dbReference type="GO" id="GO:0004565">
    <property type="term" value="F:beta-galactosidase activity"/>
    <property type="evidence" value="ECO:0007669"/>
    <property type="project" value="UniProtKB-EC"/>
</dbReference>
<comment type="catalytic activity">
    <reaction evidence="1">
        <text>Hydrolysis of terminal non-reducing beta-D-galactose residues in beta-D-galactosides.</text>
        <dbReference type="EC" id="3.2.1.23"/>
    </reaction>
</comment>
<feature type="domain" description="LamG-like jellyroll fold" evidence="9">
    <location>
        <begin position="561"/>
        <end position="695"/>
    </location>
</feature>
<dbReference type="InterPro" id="IPR014718">
    <property type="entry name" value="GH-type_carb-bd"/>
</dbReference>
<dbReference type="InterPro" id="IPR017853">
    <property type="entry name" value="GH"/>
</dbReference>
<dbReference type="InterPro" id="IPR013783">
    <property type="entry name" value="Ig-like_fold"/>
</dbReference>
<accession>A0A7W7CAE0</accession>
<dbReference type="AlphaFoldDB" id="A0A7W7CAE0"/>
<dbReference type="SUPFAM" id="SSF49303">
    <property type="entry name" value="beta-Galactosidase/glucuronidase domain"/>
    <property type="match status" value="2"/>
</dbReference>
<keyword evidence="4" id="KW-0732">Signal</keyword>
<evidence type="ECO:0000256" key="7">
    <source>
        <dbReference type="ARBA" id="ARBA00023295"/>
    </source>
</evidence>
<dbReference type="Pfam" id="PF02837">
    <property type="entry name" value="Glyco_hydro_2_N"/>
    <property type="match status" value="1"/>
</dbReference>
<dbReference type="GO" id="GO:0005990">
    <property type="term" value="P:lactose catabolic process"/>
    <property type="evidence" value="ECO:0007669"/>
    <property type="project" value="TreeGrafter"/>
</dbReference>
<dbReference type="InterPro" id="IPR004199">
    <property type="entry name" value="B-gal_small/dom_5"/>
</dbReference>
<dbReference type="Gene3D" id="2.60.40.10">
    <property type="entry name" value="Immunoglobulins"/>
    <property type="match status" value="2"/>
</dbReference>
<dbReference type="InterPro" id="IPR006103">
    <property type="entry name" value="Glyco_hydro_2_cat"/>
</dbReference>
<dbReference type="InterPro" id="IPR006102">
    <property type="entry name" value="Ig-like_GH2"/>
</dbReference>
<dbReference type="Gene3D" id="3.20.20.80">
    <property type="entry name" value="Glycosidases"/>
    <property type="match status" value="1"/>
</dbReference>
<evidence type="ECO:0000256" key="5">
    <source>
        <dbReference type="ARBA" id="ARBA00022801"/>
    </source>
</evidence>
<dbReference type="InterPro" id="IPR008979">
    <property type="entry name" value="Galactose-bd-like_sf"/>
</dbReference>
<keyword evidence="5 11" id="KW-0378">Hydrolase</keyword>
<evidence type="ECO:0000313" key="11">
    <source>
        <dbReference type="EMBL" id="MBB4677517.1"/>
    </source>
</evidence>
<organism evidence="11 12">
    <name type="scientific">Crossiella cryophila</name>
    <dbReference type="NCBI Taxonomy" id="43355"/>
    <lineage>
        <taxon>Bacteria</taxon>
        <taxon>Bacillati</taxon>
        <taxon>Actinomycetota</taxon>
        <taxon>Actinomycetes</taxon>
        <taxon>Pseudonocardiales</taxon>
        <taxon>Pseudonocardiaceae</taxon>
        <taxon>Crossiella</taxon>
    </lineage>
</organism>
<feature type="domain" description="Beta galactosidase small chain/" evidence="10">
    <location>
        <begin position="867"/>
        <end position="1136"/>
    </location>
</feature>
<dbReference type="SUPFAM" id="SSF49899">
    <property type="entry name" value="Concanavalin A-like lectins/glucanases"/>
    <property type="match status" value="1"/>
</dbReference>
<name>A0A7W7CAE0_9PSEU</name>
<evidence type="ECO:0000256" key="4">
    <source>
        <dbReference type="ARBA" id="ARBA00022729"/>
    </source>
</evidence>
<gene>
    <name evidence="11" type="ORF">HNR67_003635</name>
</gene>
<comment type="caution">
    <text evidence="11">The sequence shown here is derived from an EMBL/GenBank/DDBJ whole genome shotgun (WGS) entry which is preliminary data.</text>
</comment>
<dbReference type="SMART" id="SM01038">
    <property type="entry name" value="Bgal_small_N"/>
    <property type="match status" value="1"/>
</dbReference>
<dbReference type="PRINTS" id="PR00132">
    <property type="entry name" value="GLHYDRLASE2"/>
</dbReference>
<evidence type="ECO:0000256" key="3">
    <source>
        <dbReference type="ARBA" id="ARBA00012756"/>
    </source>
</evidence>
<dbReference type="Pfam" id="PF13385">
    <property type="entry name" value="Laminin_G_3"/>
    <property type="match status" value="1"/>
</dbReference>
<keyword evidence="7 11" id="KW-0326">Glycosidase</keyword>
<evidence type="ECO:0000256" key="6">
    <source>
        <dbReference type="ARBA" id="ARBA00023157"/>
    </source>
</evidence>
<dbReference type="GO" id="GO:0009341">
    <property type="term" value="C:beta-galactosidase complex"/>
    <property type="evidence" value="ECO:0007669"/>
    <property type="project" value="InterPro"/>
</dbReference>
<dbReference type="SUPFAM" id="SSF74650">
    <property type="entry name" value="Galactose mutarotase-like"/>
    <property type="match status" value="1"/>
</dbReference>
<dbReference type="PANTHER" id="PTHR46323">
    <property type="entry name" value="BETA-GALACTOSIDASE"/>
    <property type="match status" value="1"/>
</dbReference>
<dbReference type="SUPFAM" id="SSF49785">
    <property type="entry name" value="Galactose-binding domain-like"/>
    <property type="match status" value="1"/>
</dbReference>